<accession>K5VWR4</accession>
<dbReference type="HOGENOM" id="CLU_2671855_0_0_1"/>
<proteinExistence type="predicted"/>
<organism evidence="2 3">
    <name type="scientific">Phanerochaete carnosa (strain HHB-10118-sp)</name>
    <name type="common">White-rot fungus</name>
    <name type="synonym">Peniophora carnosa</name>
    <dbReference type="NCBI Taxonomy" id="650164"/>
    <lineage>
        <taxon>Eukaryota</taxon>
        <taxon>Fungi</taxon>
        <taxon>Dikarya</taxon>
        <taxon>Basidiomycota</taxon>
        <taxon>Agaricomycotina</taxon>
        <taxon>Agaricomycetes</taxon>
        <taxon>Polyporales</taxon>
        <taxon>Phanerochaetaceae</taxon>
        <taxon>Phanerochaete</taxon>
    </lineage>
</organism>
<dbReference type="OrthoDB" id="1716625at2759"/>
<dbReference type="RefSeq" id="XP_007400396.1">
    <property type="nucleotide sequence ID" value="XM_007400334.1"/>
</dbReference>
<evidence type="ECO:0000256" key="1">
    <source>
        <dbReference type="SAM" id="MobiDB-lite"/>
    </source>
</evidence>
<dbReference type="GeneID" id="18918519"/>
<sequence>MDILHTGLPLPKSPSLQMRDNQRLGIDVNESTGGKGGNDADREREERGWWTLRFQQVLREVQRRDPMLLLSMFGD</sequence>
<dbReference type="AlphaFoldDB" id="K5VWR4"/>
<evidence type="ECO:0000313" key="3">
    <source>
        <dbReference type="Proteomes" id="UP000008370"/>
    </source>
</evidence>
<feature type="region of interest" description="Disordered" evidence="1">
    <location>
        <begin position="1"/>
        <end position="45"/>
    </location>
</feature>
<dbReference type="InParanoid" id="K5VWR4"/>
<dbReference type="Proteomes" id="UP000008370">
    <property type="component" value="Unassembled WGS sequence"/>
</dbReference>
<name>K5VWR4_PHACS</name>
<protein>
    <submittedName>
        <fullName evidence="2">Uncharacterized protein</fullName>
    </submittedName>
</protein>
<evidence type="ECO:0000313" key="2">
    <source>
        <dbReference type="EMBL" id="EKM51245.1"/>
    </source>
</evidence>
<gene>
    <name evidence="2" type="ORF">PHACADRAFT_263285</name>
</gene>
<keyword evidence="3" id="KW-1185">Reference proteome</keyword>
<reference evidence="2 3" key="1">
    <citation type="journal article" date="2012" name="BMC Genomics">
        <title>Comparative genomics of the white-rot fungi, Phanerochaete carnosa and P. chrysosporium, to elucidate the genetic basis of the distinct wood types they colonize.</title>
        <authorList>
            <person name="Suzuki H."/>
            <person name="MacDonald J."/>
            <person name="Syed K."/>
            <person name="Salamov A."/>
            <person name="Hori C."/>
            <person name="Aerts A."/>
            <person name="Henrissat B."/>
            <person name="Wiebenga A."/>
            <person name="vanKuyk P.A."/>
            <person name="Barry K."/>
            <person name="Lindquist E."/>
            <person name="LaButti K."/>
            <person name="Lapidus A."/>
            <person name="Lucas S."/>
            <person name="Coutinho P."/>
            <person name="Gong Y."/>
            <person name="Samejima M."/>
            <person name="Mahadevan R."/>
            <person name="Abou-Zaid M."/>
            <person name="de Vries R.P."/>
            <person name="Igarashi K."/>
            <person name="Yadav J.S."/>
            <person name="Grigoriev I.V."/>
            <person name="Master E.R."/>
        </authorList>
    </citation>
    <scope>NUCLEOTIDE SEQUENCE [LARGE SCALE GENOMIC DNA]</scope>
    <source>
        <strain evidence="2 3">HHB-10118-sp</strain>
    </source>
</reference>
<dbReference type="EMBL" id="JH930477">
    <property type="protein sequence ID" value="EKM51245.1"/>
    <property type="molecule type" value="Genomic_DNA"/>
</dbReference>
<dbReference type="KEGG" id="pco:PHACADRAFT_263285"/>